<name>A0A507ASB0_9PEZI</name>
<dbReference type="SUPFAM" id="SSF55856">
    <property type="entry name" value="Cytochrome b5-like heme/steroid binding domain"/>
    <property type="match status" value="1"/>
</dbReference>
<dbReference type="EMBL" id="SKBQ01000095">
    <property type="protein sequence ID" value="TPX07100.1"/>
    <property type="molecule type" value="Genomic_DNA"/>
</dbReference>
<dbReference type="STRING" id="1093900.A0A507ASB0"/>
<dbReference type="InterPro" id="IPR001199">
    <property type="entry name" value="Cyt_B5-like_heme/steroid-bd"/>
</dbReference>
<comment type="similarity">
    <text evidence="7 8">Belongs to the cytochrome b5 family.</text>
</comment>
<evidence type="ECO:0000256" key="2">
    <source>
        <dbReference type="ARBA" id="ARBA00022617"/>
    </source>
</evidence>
<dbReference type="Gene3D" id="3.10.120.10">
    <property type="entry name" value="Cytochrome b5-like heme/steroid binding domain"/>
    <property type="match status" value="1"/>
</dbReference>
<keyword evidence="5 8" id="KW-0408">Iron</keyword>
<evidence type="ECO:0000256" key="6">
    <source>
        <dbReference type="ARBA" id="ARBA00023136"/>
    </source>
</evidence>
<dbReference type="FunFam" id="3.10.120.10:FF:000002">
    <property type="entry name" value="Cytochrome b5 type B"/>
    <property type="match status" value="1"/>
</dbReference>
<keyword evidence="3 8" id="KW-0812">Transmembrane</keyword>
<organism evidence="10 11">
    <name type="scientific">Thyridium curvatum</name>
    <dbReference type="NCBI Taxonomy" id="1093900"/>
    <lineage>
        <taxon>Eukaryota</taxon>
        <taxon>Fungi</taxon>
        <taxon>Dikarya</taxon>
        <taxon>Ascomycota</taxon>
        <taxon>Pezizomycotina</taxon>
        <taxon>Sordariomycetes</taxon>
        <taxon>Sordariomycetidae</taxon>
        <taxon>Thyridiales</taxon>
        <taxon>Thyridiaceae</taxon>
        <taxon>Thyridium</taxon>
    </lineage>
</organism>
<evidence type="ECO:0000259" key="9">
    <source>
        <dbReference type="PROSITE" id="PS50255"/>
    </source>
</evidence>
<evidence type="ECO:0000256" key="4">
    <source>
        <dbReference type="ARBA" id="ARBA00022723"/>
    </source>
</evidence>
<keyword evidence="2 8" id="KW-0349">Heme</keyword>
<dbReference type="PROSITE" id="PS50255">
    <property type="entry name" value="CYTOCHROME_B5_2"/>
    <property type="match status" value="1"/>
</dbReference>
<dbReference type="InterPro" id="IPR018506">
    <property type="entry name" value="Cyt_B5_heme-BS"/>
</dbReference>
<dbReference type="Proteomes" id="UP000319257">
    <property type="component" value="Unassembled WGS sequence"/>
</dbReference>
<evidence type="ECO:0000256" key="7">
    <source>
        <dbReference type="ARBA" id="ARBA00038168"/>
    </source>
</evidence>
<feature type="transmembrane region" description="Helical" evidence="8">
    <location>
        <begin position="133"/>
        <end position="151"/>
    </location>
</feature>
<protein>
    <recommendedName>
        <fullName evidence="9">Cytochrome b5 heme-binding domain-containing protein</fullName>
    </recommendedName>
</protein>
<evidence type="ECO:0000256" key="3">
    <source>
        <dbReference type="ARBA" id="ARBA00022692"/>
    </source>
</evidence>
<dbReference type="Pfam" id="PF00173">
    <property type="entry name" value="Cyt-b5"/>
    <property type="match status" value="1"/>
</dbReference>
<reference evidence="10 11" key="1">
    <citation type="submission" date="2019-06" db="EMBL/GenBank/DDBJ databases">
        <title>Draft genome sequence of the filamentous fungus Phialemoniopsis curvata isolated from diesel fuel.</title>
        <authorList>
            <person name="Varaljay V.A."/>
            <person name="Lyon W.J."/>
            <person name="Crouch A.L."/>
            <person name="Drake C.E."/>
            <person name="Hollomon J.M."/>
            <person name="Nadeau L.J."/>
            <person name="Nunn H.S."/>
            <person name="Stevenson B.S."/>
            <person name="Bojanowski C.L."/>
            <person name="Crookes-Goodson W.J."/>
        </authorList>
    </citation>
    <scope>NUCLEOTIDE SEQUENCE [LARGE SCALE GENOMIC DNA]</scope>
    <source>
        <strain evidence="10 11">D216</strain>
    </source>
</reference>
<dbReference type="SMART" id="SM01117">
    <property type="entry name" value="Cyt-b5"/>
    <property type="match status" value="1"/>
</dbReference>
<dbReference type="GO" id="GO:0016020">
    <property type="term" value="C:membrane"/>
    <property type="evidence" value="ECO:0007669"/>
    <property type="project" value="UniProtKB-SubCell"/>
</dbReference>
<accession>A0A507ASB0</accession>
<dbReference type="PANTHER" id="PTHR19359">
    <property type="entry name" value="CYTOCHROME B5"/>
    <property type="match status" value="1"/>
</dbReference>
<evidence type="ECO:0000256" key="8">
    <source>
        <dbReference type="RuleBase" id="RU362121"/>
    </source>
</evidence>
<dbReference type="AlphaFoldDB" id="A0A507ASB0"/>
<dbReference type="GO" id="GO:0046872">
    <property type="term" value="F:metal ion binding"/>
    <property type="evidence" value="ECO:0007669"/>
    <property type="project" value="UniProtKB-UniRule"/>
</dbReference>
<evidence type="ECO:0000313" key="11">
    <source>
        <dbReference type="Proteomes" id="UP000319257"/>
    </source>
</evidence>
<gene>
    <name evidence="10" type="ORF">E0L32_010995</name>
</gene>
<comment type="subcellular location">
    <subcellularLocation>
        <location evidence="1">Membrane</location>
    </subcellularLocation>
</comment>
<dbReference type="InterPro" id="IPR036400">
    <property type="entry name" value="Cyt_B5-like_heme/steroid_sf"/>
</dbReference>
<feature type="transmembrane region" description="Helical" evidence="8">
    <location>
        <begin position="105"/>
        <end position="127"/>
    </location>
</feature>
<evidence type="ECO:0000256" key="5">
    <source>
        <dbReference type="ARBA" id="ARBA00023004"/>
    </source>
</evidence>
<keyword evidence="8" id="KW-1133">Transmembrane helix</keyword>
<keyword evidence="11" id="KW-1185">Reference proteome</keyword>
<dbReference type="PROSITE" id="PS00191">
    <property type="entry name" value="CYTOCHROME_B5_1"/>
    <property type="match status" value="1"/>
</dbReference>
<keyword evidence="6 8" id="KW-0472">Membrane</keyword>
<dbReference type="RefSeq" id="XP_030988811.1">
    <property type="nucleotide sequence ID" value="XM_031133676.1"/>
</dbReference>
<dbReference type="GeneID" id="41978442"/>
<dbReference type="OrthoDB" id="260519at2759"/>
<proteinExistence type="inferred from homology"/>
<dbReference type="InterPro" id="IPR050668">
    <property type="entry name" value="Cytochrome_b5"/>
</dbReference>
<dbReference type="PRINTS" id="PR00363">
    <property type="entry name" value="CYTOCHROMEB5"/>
</dbReference>
<feature type="domain" description="Cytochrome b5 heme-binding" evidence="9">
    <location>
        <begin position="8"/>
        <end position="84"/>
    </location>
</feature>
<comment type="caution">
    <text evidence="10">The sequence shown here is derived from an EMBL/GenBank/DDBJ whole genome shotgun (WGS) entry which is preliminary data.</text>
</comment>
<dbReference type="GO" id="GO:0020037">
    <property type="term" value="F:heme binding"/>
    <property type="evidence" value="ECO:0007669"/>
    <property type="project" value="UniProtKB-UniRule"/>
</dbReference>
<keyword evidence="4 8" id="KW-0479">Metal-binding</keyword>
<evidence type="ECO:0000313" key="10">
    <source>
        <dbReference type="EMBL" id="TPX07100.1"/>
    </source>
</evidence>
<sequence length="229" mass="24931">MVDDLPVSPTFTQSEIATHTRADDAWIIIHGKVYDVTSFLDEHPGGRDVLIESAGKDATADYDFAGHSDDATGMLRRFEIGALSGWIKAVVMQRGITSARVRQAIIARALPAIVIVGLTVAYARPALARISNWLPQAYFLVLAAVGFDALWGSMLRNGTAQTIGALKQSGVVEDGSKLRKAYMGLPGVDSSVQSAVIFYDTLLRRQDVVDRSLLLRTWSKGKRSVWAIL</sequence>
<dbReference type="InParanoid" id="A0A507ASB0"/>
<comment type="caution">
    <text evidence="8">Lacks conserved residue(s) required for the propagation of feature annotation.</text>
</comment>
<evidence type="ECO:0000256" key="1">
    <source>
        <dbReference type="ARBA" id="ARBA00004370"/>
    </source>
</evidence>